<evidence type="ECO:0000313" key="9">
    <source>
        <dbReference type="Proteomes" id="UP000504615"/>
    </source>
</evidence>
<dbReference type="GO" id="GO:0140359">
    <property type="term" value="F:ABC-type transporter activity"/>
    <property type="evidence" value="ECO:0007669"/>
    <property type="project" value="InterPro"/>
</dbReference>
<evidence type="ECO:0000259" key="8">
    <source>
        <dbReference type="PROSITE" id="PS50893"/>
    </source>
</evidence>
<dbReference type="PANTHER" id="PTHR43038">
    <property type="entry name" value="ATP-BINDING CASSETTE, SUB-FAMILY H, MEMBER 1"/>
    <property type="match status" value="1"/>
</dbReference>
<dbReference type="PANTHER" id="PTHR43038:SF2">
    <property type="entry name" value="RH61964P"/>
    <property type="match status" value="1"/>
</dbReference>
<dbReference type="GO" id="GO:0016020">
    <property type="term" value="C:membrane"/>
    <property type="evidence" value="ECO:0007669"/>
    <property type="project" value="UniProtKB-SubCell"/>
</dbReference>
<dbReference type="SUPFAM" id="SSF52540">
    <property type="entry name" value="P-loop containing nucleoside triphosphate hydrolases"/>
    <property type="match status" value="1"/>
</dbReference>
<dbReference type="Pfam" id="PF12698">
    <property type="entry name" value="ABC2_membrane_3"/>
    <property type="match status" value="1"/>
</dbReference>
<evidence type="ECO:0000313" key="10">
    <source>
        <dbReference type="RefSeq" id="XP_011641805.2"/>
    </source>
</evidence>
<dbReference type="PROSITE" id="PS00211">
    <property type="entry name" value="ABC_TRANSPORTER_1"/>
    <property type="match status" value="1"/>
</dbReference>
<dbReference type="Gene3D" id="3.40.50.300">
    <property type="entry name" value="P-loop containing nucleotide triphosphate hydrolases"/>
    <property type="match status" value="1"/>
</dbReference>
<evidence type="ECO:0000256" key="2">
    <source>
        <dbReference type="ARBA" id="ARBA00022692"/>
    </source>
</evidence>
<keyword evidence="5 7" id="KW-1133">Transmembrane helix</keyword>
<dbReference type="Pfam" id="PF00005">
    <property type="entry name" value="ABC_tran"/>
    <property type="match status" value="1"/>
</dbReference>
<feature type="domain" description="ABC transporter" evidence="8">
    <location>
        <begin position="26"/>
        <end position="257"/>
    </location>
</feature>
<dbReference type="InterPro" id="IPR027417">
    <property type="entry name" value="P-loop_NTPase"/>
</dbReference>
<feature type="transmembrane region" description="Helical" evidence="7">
    <location>
        <begin position="560"/>
        <end position="586"/>
    </location>
</feature>
<comment type="subcellular location">
    <subcellularLocation>
        <location evidence="1">Membrane</location>
        <topology evidence="1">Multi-pass membrane protein</topology>
    </subcellularLocation>
</comment>
<evidence type="ECO:0000256" key="4">
    <source>
        <dbReference type="ARBA" id="ARBA00022840"/>
    </source>
</evidence>
<protein>
    <submittedName>
        <fullName evidence="10">ABC transporter G family member 20-like</fullName>
    </submittedName>
</protein>
<dbReference type="GO" id="GO:0016887">
    <property type="term" value="F:ATP hydrolysis activity"/>
    <property type="evidence" value="ECO:0007669"/>
    <property type="project" value="InterPro"/>
</dbReference>
<keyword evidence="4" id="KW-0067">ATP-binding</keyword>
<proteinExistence type="predicted"/>
<dbReference type="RefSeq" id="XP_011641805.2">
    <property type="nucleotide sequence ID" value="XM_011643503.2"/>
</dbReference>
<keyword evidence="3" id="KW-0547">Nucleotide-binding</keyword>
<accession>A0A6I9WGP9</accession>
<evidence type="ECO:0000256" key="3">
    <source>
        <dbReference type="ARBA" id="ARBA00022741"/>
    </source>
</evidence>
<dbReference type="OrthoDB" id="10255969at2759"/>
<gene>
    <name evidence="10" type="primary">LOC105430133</name>
</gene>
<feature type="transmembrane region" description="Helical" evidence="7">
    <location>
        <begin position="685"/>
        <end position="700"/>
    </location>
</feature>
<keyword evidence="6 7" id="KW-0472">Membrane</keyword>
<name>A0A6I9WGP9_9HYME</name>
<keyword evidence="9" id="KW-1185">Reference proteome</keyword>
<dbReference type="InterPro" id="IPR013525">
    <property type="entry name" value="ABC2_TM"/>
</dbReference>
<dbReference type="GeneID" id="105430133"/>
<dbReference type="GO" id="GO:0005524">
    <property type="term" value="F:ATP binding"/>
    <property type="evidence" value="ECO:0007669"/>
    <property type="project" value="UniProtKB-KW"/>
</dbReference>
<dbReference type="CDD" id="cd03230">
    <property type="entry name" value="ABC_DR_subfamily_A"/>
    <property type="match status" value="1"/>
</dbReference>
<evidence type="ECO:0000256" key="5">
    <source>
        <dbReference type="ARBA" id="ARBA00022989"/>
    </source>
</evidence>
<dbReference type="PROSITE" id="PS50893">
    <property type="entry name" value="ABC_TRANSPORTER_2"/>
    <property type="match status" value="1"/>
</dbReference>
<keyword evidence="2 7" id="KW-0812">Transmembrane</keyword>
<dbReference type="AlphaFoldDB" id="A0A6I9WGP9"/>
<dbReference type="InterPro" id="IPR017871">
    <property type="entry name" value="ABC_transporter-like_CS"/>
</dbReference>
<evidence type="ECO:0000256" key="7">
    <source>
        <dbReference type="SAM" id="Phobius"/>
    </source>
</evidence>
<feature type="transmembrane region" description="Helical" evidence="7">
    <location>
        <begin position="598"/>
        <end position="616"/>
    </location>
</feature>
<organism evidence="9 10">
    <name type="scientific">Pogonomyrmex barbatus</name>
    <name type="common">red harvester ant</name>
    <dbReference type="NCBI Taxonomy" id="144034"/>
    <lineage>
        <taxon>Eukaryota</taxon>
        <taxon>Metazoa</taxon>
        <taxon>Ecdysozoa</taxon>
        <taxon>Arthropoda</taxon>
        <taxon>Hexapoda</taxon>
        <taxon>Insecta</taxon>
        <taxon>Pterygota</taxon>
        <taxon>Neoptera</taxon>
        <taxon>Endopterygota</taxon>
        <taxon>Hymenoptera</taxon>
        <taxon>Apocrita</taxon>
        <taxon>Aculeata</taxon>
        <taxon>Formicoidea</taxon>
        <taxon>Formicidae</taxon>
        <taxon>Myrmicinae</taxon>
        <taxon>Pogonomyrmex</taxon>
    </lineage>
</organism>
<dbReference type="Proteomes" id="UP000504615">
    <property type="component" value="Unplaced"/>
</dbReference>
<feature type="transmembrane region" description="Helical" evidence="7">
    <location>
        <begin position="325"/>
        <end position="347"/>
    </location>
</feature>
<sequence>MRKNPKIQSLIEHSTPFRKMVQQEAVVVRNAIKRYGKKQLVLDGLNMTVSRGSIYGLLGASGCGKTTLLSCIVGVRYLNSGEIWVLGGTPGNKDSGIPGPRVGYMPQDISLVGEFTVNSALYYFGRINGLSDEEIDTRQGFLSELLQLPPTNRLIKNMSGGQQRRVSFAAALLHRPELLILDEPTVGLDPILRENIWAYLIKITRDEGTTVLITTHYIEEAKDANKIGLMRDGKLLAESAPLKLLERFQCSSLEEAFLTLCQAQNNMTTLNETQEPKTEDTASYQNQNRQTEEHWKAKAISRCKVSPLKRFKALMSKNSIQFLRYYSGIVFAVIFPILQIASFFIGIGGDPKDLFIGVINDEAGNCDNGNNLGNIWKDEFSCYFGNLSCRFLHRFNHSIAKQEYYDDVSEATRAVQNGRLSGVIYFNQNFSYALQTRLEDISFVTDSVLSSSEIQVSLDMGDRQIGLSLQKQLFERFLDICKEIMKECNYSSKLIEPPVRFENPIHGTMDLNYLDFMIPSFMLTLGFFLATTISTTLIITDRSEGVWNRSLVQGVKTVEILMSHILTQSILLVIHTSITMCIFFAIYNLECKGSTVTVFSLLFLSSFVGMMYGFFISVMCKNHTMANYSSAGSFFPLILLNGCLWPLEGMPNMLRWFSYTLPTTLPSISMRGIIYKGYSISEPEIYIGFLVTLGWILFFLL</sequence>
<feature type="transmembrane region" description="Helical" evidence="7">
    <location>
        <begin position="628"/>
        <end position="647"/>
    </location>
</feature>
<dbReference type="KEGG" id="pbar:105430133"/>
<evidence type="ECO:0000256" key="6">
    <source>
        <dbReference type="ARBA" id="ARBA00023136"/>
    </source>
</evidence>
<dbReference type="SMART" id="SM00382">
    <property type="entry name" value="AAA"/>
    <property type="match status" value="1"/>
</dbReference>
<evidence type="ECO:0000256" key="1">
    <source>
        <dbReference type="ARBA" id="ARBA00004141"/>
    </source>
</evidence>
<dbReference type="InterPro" id="IPR003593">
    <property type="entry name" value="AAA+_ATPase"/>
</dbReference>
<dbReference type="InterPro" id="IPR003439">
    <property type="entry name" value="ABC_transporter-like_ATP-bd"/>
</dbReference>
<feature type="transmembrane region" description="Helical" evidence="7">
    <location>
        <begin position="516"/>
        <end position="539"/>
    </location>
</feature>
<reference evidence="10" key="1">
    <citation type="submission" date="2025-08" db="UniProtKB">
        <authorList>
            <consortium name="RefSeq"/>
        </authorList>
    </citation>
    <scope>IDENTIFICATION</scope>
</reference>